<evidence type="ECO:0000313" key="2">
    <source>
        <dbReference type="Proteomes" id="UP000031465"/>
    </source>
</evidence>
<dbReference type="Proteomes" id="UP000031465">
    <property type="component" value="Unassembled WGS sequence"/>
</dbReference>
<proteinExistence type="predicted"/>
<name>A0A0C1JIL7_9BACT</name>
<sequence length="589" mass="67185">MDISSSSSSQILESLQQLVNGCQHVEELNKLDEKIQSFFKRKKEEMDGQARIEKKRKDLDSVQKLDTSLKRKRTEDSLECASTMRTEVTADTVSCAAATTAAVAPVIGVTDGFIINWKLKYYDNLLSQIKKHGEEGFDNLLEDALIAKLPEDFFPSLNQLMMAINQLEPSCSSHDNYHSFGVALRALLTKISQLSNSGEIENDSIQRVRESLHLICGNWFTKVNILKNLKDLVIDLGDRGGKWNTKIDKILQSHLLLSTKIKVSQAALYSALGPIFNRLIDLFYPFSLANSPWRWGRQIFTKSGQQKEFIRIRTCAPIAKGKLSLEYLAFLSDCRAKKQQVVQFVHLDPIEKIGSNEPLWIKKIYEAQEEYGDVLSIVVLPVDNMNDIFSPAPMSIHLFIYRLLAKMLDPKFFVFPQKLGNCENLLTNLIEYILTTYFQNFSKINQEEQHAFFGLFYAHLQEKMVFALEDPSIERESTIVINHCADGHCAEGIDRTGVMMGCILAADYYRLGKYTNLEFHSKFLGIVNGPAVVITKRPILKEHMDIIMSVLNHLEKIKNTKFNSFPGEWQLSEFILDEYSEQTHLSEIQ</sequence>
<dbReference type="AlphaFoldDB" id="A0A0C1JIL7"/>
<accession>A0A0C1JIL7</accession>
<protein>
    <submittedName>
        <fullName evidence="1">Uncharacterized protein</fullName>
    </submittedName>
</protein>
<comment type="caution">
    <text evidence="1">The sequence shown here is derived from an EMBL/GenBank/DDBJ whole genome shotgun (WGS) entry which is preliminary data.</text>
</comment>
<dbReference type="PATRIC" id="fig|362787.3.peg.1575"/>
<gene>
    <name evidence="1" type="ORF">DB44_EC00110</name>
</gene>
<reference evidence="1 2" key="1">
    <citation type="journal article" date="2014" name="Mol. Biol. Evol.">
        <title>Massive expansion of Ubiquitination-related gene families within the Chlamydiae.</title>
        <authorList>
            <person name="Domman D."/>
            <person name="Collingro A."/>
            <person name="Lagkouvardos I."/>
            <person name="Gehre L."/>
            <person name="Weinmaier T."/>
            <person name="Rattei T."/>
            <person name="Subtil A."/>
            <person name="Horn M."/>
        </authorList>
    </citation>
    <scope>NUCLEOTIDE SEQUENCE [LARGE SCALE GENOMIC DNA]</scope>
    <source>
        <strain evidence="1 2">EI2</strain>
    </source>
</reference>
<dbReference type="EMBL" id="JSAN01000101">
    <property type="protein sequence ID" value="KIC71235.1"/>
    <property type="molecule type" value="Genomic_DNA"/>
</dbReference>
<organism evidence="1 2">
    <name type="scientific">Candidatus Protochlamydia amoebophila</name>
    <dbReference type="NCBI Taxonomy" id="362787"/>
    <lineage>
        <taxon>Bacteria</taxon>
        <taxon>Pseudomonadati</taxon>
        <taxon>Chlamydiota</taxon>
        <taxon>Chlamydiia</taxon>
        <taxon>Parachlamydiales</taxon>
        <taxon>Parachlamydiaceae</taxon>
        <taxon>Candidatus Protochlamydia</taxon>
    </lineage>
</organism>
<evidence type="ECO:0000313" key="1">
    <source>
        <dbReference type="EMBL" id="KIC71235.1"/>
    </source>
</evidence>
<dbReference type="RefSeq" id="WP_039359593.1">
    <property type="nucleotide sequence ID" value="NZ_JSAN01000101.1"/>
</dbReference>